<name>A0A0E9RDR7_ANGAN</name>
<evidence type="ECO:0000313" key="1">
    <source>
        <dbReference type="EMBL" id="JAH26483.1"/>
    </source>
</evidence>
<proteinExistence type="predicted"/>
<organism evidence="1">
    <name type="scientific">Anguilla anguilla</name>
    <name type="common">European freshwater eel</name>
    <name type="synonym">Muraena anguilla</name>
    <dbReference type="NCBI Taxonomy" id="7936"/>
    <lineage>
        <taxon>Eukaryota</taxon>
        <taxon>Metazoa</taxon>
        <taxon>Chordata</taxon>
        <taxon>Craniata</taxon>
        <taxon>Vertebrata</taxon>
        <taxon>Euteleostomi</taxon>
        <taxon>Actinopterygii</taxon>
        <taxon>Neopterygii</taxon>
        <taxon>Teleostei</taxon>
        <taxon>Anguilliformes</taxon>
        <taxon>Anguillidae</taxon>
        <taxon>Anguilla</taxon>
    </lineage>
</organism>
<sequence>MRIQIKLPSINQSPFLESSVVAYPAKAPILSSGSA</sequence>
<reference evidence="1" key="1">
    <citation type="submission" date="2014-11" db="EMBL/GenBank/DDBJ databases">
        <authorList>
            <person name="Amaro Gonzalez C."/>
        </authorList>
    </citation>
    <scope>NUCLEOTIDE SEQUENCE</scope>
</reference>
<reference evidence="1" key="2">
    <citation type="journal article" date="2015" name="Fish Shellfish Immunol.">
        <title>Early steps in the European eel (Anguilla anguilla)-Vibrio vulnificus interaction in the gills: Role of the RtxA13 toxin.</title>
        <authorList>
            <person name="Callol A."/>
            <person name="Pajuelo D."/>
            <person name="Ebbesson L."/>
            <person name="Teles M."/>
            <person name="MacKenzie S."/>
            <person name="Amaro C."/>
        </authorList>
    </citation>
    <scope>NUCLEOTIDE SEQUENCE</scope>
</reference>
<protein>
    <submittedName>
        <fullName evidence="1">Uncharacterized protein</fullName>
    </submittedName>
</protein>
<dbReference type="AlphaFoldDB" id="A0A0E9RDR7"/>
<accession>A0A0E9RDR7</accession>
<dbReference type="EMBL" id="GBXM01082094">
    <property type="protein sequence ID" value="JAH26483.1"/>
    <property type="molecule type" value="Transcribed_RNA"/>
</dbReference>